<name>A0ABN8MYF7_9CNID</name>
<keyword evidence="2" id="KW-1185">Reference proteome</keyword>
<evidence type="ECO:0000313" key="1">
    <source>
        <dbReference type="EMBL" id="CAH3038831.1"/>
    </source>
</evidence>
<sequence length="135" mass="15435">MQEAPADSTLFTITRTGKEFLRCHVFEADRNDSKEDTSGTSRSLLRLLRTVKDNDDDLKADILNELTSLSTKESKLSTCQAEVCQSNIENDKRLHLKIEWKVISFRSQGSEDSRRSHLYLSGKIVSRYINLNPEV</sequence>
<organism evidence="1 2">
    <name type="scientific">Porites lobata</name>
    <dbReference type="NCBI Taxonomy" id="104759"/>
    <lineage>
        <taxon>Eukaryota</taxon>
        <taxon>Metazoa</taxon>
        <taxon>Cnidaria</taxon>
        <taxon>Anthozoa</taxon>
        <taxon>Hexacorallia</taxon>
        <taxon>Scleractinia</taxon>
        <taxon>Fungiina</taxon>
        <taxon>Poritidae</taxon>
        <taxon>Porites</taxon>
    </lineage>
</organism>
<proteinExistence type="predicted"/>
<gene>
    <name evidence="1" type="ORF">PLOB_00039460</name>
</gene>
<feature type="non-terminal residue" evidence="1">
    <location>
        <position position="135"/>
    </location>
</feature>
<comment type="caution">
    <text evidence="1">The sequence shown here is derived from an EMBL/GenBank/DDBJ whole genome shotgun (WGS) entry which is preliminary data.</text>
</comment>
<dbReference type="Proteomes" id="UP001159405">
    <property type="component" value="Unassembled WGS sequence"/>
</dbReference>
<accession>A0ABN8MYF7</accession>
<protein>
    <recommendedName>
        <fullName evidence="3">PID domain-containing protein</fullName>
    </recommendedName>
</protein>
<evidence type="ECO:0008006" key="3">
    <source>
        <dbReference type="Google" id="ProtNLM"/>
    </source>
</evidence>
<dbReference type="EMBL" id="CALNXK010000006">
    <property type="protein sequence ID" value="CAH3038831.1"/>
    <property type="molecule type" value="Genomic_DNA"/>
</dbReference>
<reference evidence="1 2" key="1">
    <citation type="submission" date="2022-05" db="EMBL/GenBank/DDBJ databases">
        <authorList>
            <consortium name="Genoscope - CEA"/>
            <person name="William W."/>
        </authorList>
    </citation>
    <scope>NUCLEOTIDE SEQUENCE [LARGE SCALE GENOMIC DNA]</scope>
</reference>
<evidence type="ECO:0000313" key="2">
    <source>
        <dbReference type="Proteomes" id="UP001159405"/>
    </source>
</evidence>